<dbReference type="Proteomes" id="UP000607653">
    <property type="component" value="Unassembled WGS sequence"/>
</dbReference>
<evidence type="ECO:0000313" key="2">
    <source>
        <dbReference type="Proteomes" id="UP000607653"/>
    </source>
</evidence>
<evidence type="ECO:0000313" key="1">
    <source>
        <dbReference type="EMBL" id="DAD32120.1"/>
    </source>
</evidence>
<comment type="caution">
    <text evidence="1">The sequence shown here is derived from an EMBL/GenBank/DDBJ whole genome shotgun (WGS) entry which is preliminary data.</text>
</comment>
<proteinExistence type="predicted"/>
<dbReference type="EMBL" id="DUZY01000003">
    <property type="protein sequence ID" value="DAD32120.1"/>
    <property type="molecule type" value="Genomic_DNA"/>
</dbReference>
<accession>A0A822YHR9</accession>
<gene>
    <name evidence="1" type="ORF">HUJ06_010971</name>
</gene>
<dbReference type="AlphaFoldDB" id="A0A822YHR9"/>
<organism evidence="1 2">
    <name type="scientific">Nelumbo nucifera</name>
    <name type="common">Sacred lotus</name>
    <dbReference type="NCBI Taxonomy" id="4432"/>
    <lineage>
        <taxon>Eukaryota</taxon>
        <taxon>Viridiplantae</taxon>
        <taxon>Streptophyta</taxon>
        <taxon>Embryophyta</taxon>
        <taxon>Tracheophyta</taxon>
        <taxon>Spermatophyta</taxon>
        <taxon>Magnoliopsida</taxon>
        <taxon>Proteales</taxon>
        <taxon>Nelumbonaceae</taxon>
        <taxon>Nelumbo</taxon>
    </lineage>
</organism>
<keyword evidence="2" id="KW-1185">Reference proteome</keyword>
<sequence length="108" mass="12433">MDRNLSSILQQQLENLDKDSESRRSAMKALESYVKDLDSKAIPFFLAQVSETKENNSSGEYTISLYEVFARVHHYKDLDIKHRISMITTSSSTRICSRQDCRADRLLG</sequence>
<protein>
    <submittedName>
        <fullName evidence="1">Uncharacterized protein</fullName>
    </submittedName>
</protein>
<name>A0A822YHR9_NELNU</name>
<reference evidence="1 2" key="1">
    <citation type="journal article" date="2020" name="Mol. Biol. Evol.">
        <title>Distinct Expression and Methylation Patterns for Genes with Different Fates following a Single Whole-Genome Duplication in Flowering Plants.</title>
        <authorList>
            <person name="Shi T."/>
            <person name="Rahmani R.S."/>
            <person name="Gugger P.F."/>
            <person name="Wang M."/>
            <person name="Li H."/>
            <person name="Zhang Y."/>
            <person name="Li Z."/>
            <person name="Wang Q."/>
            <person name="Van de Peer Y."/>
            <person name="Marchal K."/>
            <person name="Chen J."/>
        </authorList>
    </citation>
    <scope>NUCLEOTIDE SEQUENCE [LARGE SCALE GENOMIC DNA]</scope>
    <source>
        <tissue evidence="1">Leaf</tissue>
    </source>
</reference>